<gene>
    <name evidence="2" type="ORF">BC777_3357</name>
</gene>
<feature type="transmembrane region" description="Helical" evidence="1">
    <location>
        <begin position="121"/>
        <end position="144"/>
    </location>
</feature>
<keyword evidence="1" id="KW-0472">Membrane</keyword>
<reference evidence="2 3" key="1">
    <citation type="submission" date="2017-11" db="EMBL/GenBank/DDBJ databases">
        <title>Genomic Encyclopedia of Archaeal and Bacterial Type Strains, Phase II (KMG-II): From Individual Species to Whole Genera.</title>
        <authorList>
            <person name="Goeker M."/>
        </authorList>
    </citation>
    <scope>NUCLEOTIDE SEQUENCE [LARGE SCALE GENOMIC DNA]</scope>
    <source>
        <strain evidence="2 3">DSM 29128</strain>
    </source>
</reference>
<dbReference type="OrthoDB" id="7867241at2"/>
<feature type="transmembrane region" description="Helical" evidence="1">
    <location>
        <begin position="20"/>
        <end position="37"/>
    </location>
</feature>
<keyword evidence="1" id="KW-0812">Transmembrane</keyword>
<organism evidence="2 3">
    <name type="scientific">Yoonia maricola</name>
    <dbReference type="NCBI Taxonomy" id="420999"/>
    <lineage>
        <taxon>Bacteria</taxon>
        <taxon>Pseudomonadati</taxon>
        <taxon>Pseudomonadota</taxon>
        <taxon>Alphaproteobacteria</taxon>
        <taxon>Rhodobacterales</taxon>
        <taxon>Paracoccaceae</taxon>
        <taxon>Yoonia</taxon>
    </lineage>
</organism>
<accession>A0A2M8W332</accession>
<dbReference type="EMBL" id="PGTY01000003">
    <property type="protein sequence ID" value="PJI85356.1"/>
    <property type="molecule type" value="Genomic_DNA"/>
</dbReference>
<keyword evidence="1" id="KW-1133">Transmembrane helix</keyword>
<comment type="caution">
    <text evidence="2">The sequence shown here is derived from an EMBL/GenBank/DDBJ whole genome shotgun (WGS) entry which is preliminary data.</text>
</comment>
<name>A0A2M8W332_9RHOB</name>
<dbReference type="RefSeq" id="WP_100369282.1">
    <property type="nucleotide sequence ID" value="NZ_PGTY01000003.1"/>
</dbReference>
<protein>
    <submittedName>
        <fullName evidence="2">Uncharacterized protein</fullName>
    </submittedName>
</protein>
<proteinExistence type="predicted"/>
<evidence type="ECO:0000313" key="3">
    <source>
        <dbReference type="Proteomes" id="UP000228531"/>
    </source>
</evidence>
<feature type="transmembrane region" description="Helical" evidence="1">
    <location>
        <begin position="43"/>
        <end position="62"/>
    </location>
</feature>
<evidence type="ECO:0000313" key="2">
    <source>
        <dbReference type="EMBL" id="PJI85356.1"/>
    </source>
</evidence>
<evidence type="ECO:0000256" key="1">
    <source>
        <dbReference type="SAM" id="Phobius"/>
    </source>
</evidence>
<dbReference type="Proteomes" id="UP000228531">
    <property type="component" value="Unassembled WGS sequence"/>
</dbReference>
<dbReference type="AlphaFoldDB" id="A0A2M8W332"/>
<sequence>MSVYDETIFEIWRMDEKRTYYLMSAAGAGIGYSLATMQPDMSITQSRLLLMSLVCWALSFVFGHKKIVDLKIVVGSFSMMPNQLQAAQNEGPSAQEELRSRSDALSNYMLRRSKLFSNLQYTFLMMAAAFIVFTRLDLVAVFGISA</sequence>
<keyword evidence="3" id="KW-1185">Reference proteome</keyword>